<evidence type="ECO:0000256" key="3">
    <source>
        <dbReference type="ARBA" id="ARBA00022691"/>
    </source>
</evidence>
<dbReference type="AlphaFoldDB" id="A0A0A2DNI5"/>
<evidence type="ECO:0008006" key="7">
    <source>
        <dbReference type="Google" id="ProtNLM"/>
    </source>
</evidence>
<dbReference type="GeneID" id="300552893"/>
<evidence type="ECO:0000313" key="6">
    <source>
        <dbReference type="Proteomes" id="UP000030145"/>
    </source>
</evidence>
<evidence type="ECO:0000256" key="1">
    <source>
        <dbReference type="ARBA" id="ARBA00022603"/>
    </source>
</evidence>
<feature type="binding site" evidence="4">
    <location>
        <position position="300"/>
    </location>
    <ligand>
        <name>S-adenosyl-L-methionine</name>
        <dbReference type="ChEBI" id="CHEBI:59789"/>
    </ligand>
</feature>
<dbReference type="EMBL" id="JRVJ01000001">
    <property type="protein sequence ID" value="KGM19439.1"/>
    <property type="molecule type" value="Genomic_DNA"/>
</dbReference>
<protein>
    <recommendedName>
        <fullName evidence="7">SAM-dependent methyltransferase</fullName>
    </recommendedName>
</protein>
<dbReference type="RefSeq" id="WP_035112935.1">
    <property type="nucleotide sequence ID" value="NZ_CP047046.1"/>
</dbReference>
<evidence type="ECO:0000256" key="2">
    <source>
        <dbReference type="ARBA" id="ARBA00022679"/>
    </source>
</evidence>
<keyword evidence="1 4" id="KW-0489">Methyltransferase</keyword>
<name>A0A0A2DNI5_9CORY</name>
<gene>
    <name evidence="5" type="ORF">MA47_00925</name>
</gene>
<dbReference type="Gene3D" id="2.40.50.140">
    <property type="entry name" value="Nucleic acid-binding proteins"/>
    <property type="match status" value="1"/>
</dbReference>
<feature type="binding site" evidence="4">
    <location>
        <position position="279"/>
    </location>
    <ligand>
        <name>S-adenosyl-L-methionine</name>
        <dbReference type="ChEBI" id="CHEBI:59789"/>
    </ligand>
</feature>
<dbReference type="PROSITE" id="PS51687">
    <property type="entry name" value="SAM_MT_RNA_M5U"/>
    <property type="match status" value="1"/>
</dbReference>
<dbReference type="InterPro" id="IPR010280">
    <property type="entry name" value="U5_MeTrfase_fam"/>
</dbReference>
<keyword evidence="6" id="KW-1185">Reference proteome</keyword>
<dbReference type="InterPro" id="IPR012340">
    <property type="entry name" value="NA-bd_OB-fold"/>
</dbReference>
<dbReference type="GO" id="GO:0070475">
    <property type="term" value="P:rRNA base methylation"/>
    <property type="evidence" value="ECO:0007669"/>
    <property type="project" value="TreeGrafter"/>
</dbReference>
<proteinExistence type="inferred from homology"/>
<dbReference type="SUPFAM" id="SSF53335">
    <property type="entry name" value="S-adenosyl-L-methionine-dependent methyltransferases"/>
    <property type="match status" value="1"/>
</dbReference>
<keyword evidence="2 4" id="KW-0808">Transferase</keyword>
<dbReference type="InterPro" id="IPR029063">
    <property type="entry name" value="SAM-dependent_MTases_sf"/>
</dbReference>
<dbReference type="PANTHER" id="PTHR11061:SF30">
    <property type="entry name" value="TRNA (URACIL(54)-C(5))-METHYLTRANSFERASE"/>
    <property type="match status" value="1"/>
</dbReference>
<accession>A0A0A2DNI5</accession>
<organism evidence="5 6">
    <name type="scientific">Corynebacterium auriscanis</name>
    <dbReference type="NCBI Taxonomy" id="99807"/>
    <lineage>
        <taxon>Bacteria</taxon>
        <taxon>Bacillati</taxon>
        <taxon>Actinomycetota</taxon>
        <taxon>Actinomycetes</taxon>
        <taxon>Mycobacteriales</taxon>
        <taxon>Corynebacteriaceae</taxon>
        <taxon>Corynebacterium</taxon>
    </lineage>
</organism>
<feature type="active site" description="Nucleophile" evidence="4">
    <location>
        <position position="392"/>
    </location>
</feature>
<dbReference type="Pfam" id="PF05958">
    <property type="entry name" value="tRNA_U5-meth_tr"/>
    <property type="match status" value="1"/>
</dbReference>
<dbReference type="PANTHER" id="PTHR11061">
    <property type="entry name" value="RNA M5U METHYLTRANSFERASE"/>
    <property type="match status" value="1"/>
</dbReference>
<feature type="binding site" evidence="4">
    <location>
        <position position="248"/>
    </location>
    <ligand>
        <name>S-adenosyl-L-methionine</name>
        <dbReference type="ChEBI" id="CHEBI:59789"/>
    </ligand>
</feature>
<sequence length="438" mass="46977">MNPEVVTVSSFDKPAHGGACITRLEDGRIAFVTGAAMGDRDVEVALDPAAKSSSKRSFRTGQVVRVGSPSVHRVRGQCGAAAAGAGCCDLDFIDAPGSLEFKKAVVVDQFERIGKIKLTDDVVSTHSLEPYVGWRTRARVAIDAQGTVGIRKKNSHEVVPLSPDTLCAQWVSEMKDGLCEQISDLAAEGRIRPRTELIIAVGSDGVRSIVELSGNRRHRKTTALVGDGSITQQLGGLTWDLPAQAFWQGHHAATEFYAQWIERTVPSALGKCSTAWDLYGGAGSLSSALVDKADRVVSVDIAGDATSAGSRAFSQAKVHSVEFWDSNVDRVAERVVASDKKTNRRVPAWWSDRHAQEYLHAVVLDPPRTGAGKHTIPAVASRQPKHVVHVGCDPAAAARDVRRWIDAGYAISQVAIVDAFGLTHHVEVLVHLQPVATA</sequence>
<feature type="binding site" evidence="4">
    <location>
        <position position="365"/>
    </location>
    <ligand>
        <name>S-adenosyl-L-methionine</name>
        <dbReference type="ChEBI" id="CHEBI:59789"/>
    </ligand>
</feature>
<comment type="caution">
    <text evidence="5">The sequence shown here is derived from an EMBL/GenBank/DDBJ whole genome shotgun (WGS) entry which is preliminary data.</text>
</comment>
<evidence type="ECO:0000256" key="4">
    <source>
        <dbReference type="PROSITE-ProRule" id="PRU01024"/>
    </source>
</evidence>
<keyword evidence="3 4" id="KW-0949">S-adenosyl-L-methionine</keyword>
<evidence type="ECO:0000313" key="5">
    <source>
        <dbReference type="EMBL" id="KGM19439.1"/>
    </source>
</evidence>
<reference evidence="5 6" key="1">
    <citation type="submission" date="2014-10" db="EMBL/GenBank/DDBJ databases">
        <title>Whole Genome sequence of Corynebacterium auriscanis strain CIP 106629.</title>
        <authorList>
            <person name="Hassan S.S."/>
            <person name="Jamal S.B."/>
            <person name="Tiwari S."/>
            <person name="Oliveira L.D.C."/>
            <person name="Souza F."/>
            <person name="Mariano D.C."/>
            <person name="Almeida S."/>
            <person name="Dorella F."/>
            <person name="Pereira F."/>
            <person name="Carvalho A."/>
            <person name="Leal C.A."/>
            <person name="Soares S.D.C."/>
            <person name="Figueiredo H.C."/>
            <person name="Silva A."/>
            <person name="Azevedo V.A."/>
        </authorList>
    </citation>
    <scope>NUCLEOTIDE SEQUENCE [LARGE SCALE GENOMIC DNA]</scope>
    <source>
        <strain evidence="5 6">CIP 106629</strain>
    </source>
</reference>
<dbReference type="Gene3D" id="3.40.50.150">
    <property type="entry name" value="Vaccinia Virus protein VP39"/>
    <property type="match status" value="2"/>
</dbReference>
<dbReference type="Gene3D" id="2.40.50.1070">
    <property type="match status" value="1"/>
</dbReference>
<comment type="similarity">
    <text evidence="4">Belongs to the class I-like SAM-binding methyltransferase superfamily. RNA M5U methyltransferase family.</text>
</comment>
<dbReference type="Proteomes" id="UP000030145">
    <property type="component" value="Unassembled WGS sequence"/>
</dbReference>
<dbReference type="GO" id="GO:0070041">
    <property type="term" value="F:rRNA (uridine-C5-)-methyltransferase activity"/>
    <property type="evidence" value="ECO:0007669"/>
    <property type="project" value="TreeGrafter"/>
</dbReference>